<dbReference type="EMBL" id="MF444278">
    <property type="protein sequence ID" value="AWY11012.1"/>
    <property type="molecule type" value="Viral_cRNA"/>
</dbReference>
<feature type="compositionally biased region" description="Basic residues" evidence="1">
    <location>
        <begin position="276"/>
        <end position="285"/>
    </location>
</feature>
<organism evidence="2">
    <name type="scientific">Sclerotinia sclerotiorum negative-stranded RNA virus 2A</name>
    <dbReference type="NCBI Taxonomy" id="3071284"/>
    <lineage>
        <taxon>Viruses</taxon>
        <taxon>Riboviria</taxon>
        <taxon>Orthornavirae</taxon>
        <taxon>Negarnaviricota</taxon>
        <taxon>Haploviricotina</taxon>
        <taxon>Monjiviricetes</taxon>
        <taxon>Mononegavirales</taxon>
        <taxon>Mymonaviridae</taxon>
        <taxon>Botrytimonavirus</taxon>
        <taxon>Botrytimonavirus sclerotiniae</taxon>
    </lineage>
</organism>
<evidence type="ECO:0000313" key="2">
    <source>
        <dbReference type="EMBL" id="AWY11012.1"/>
    </source>
</evidence>
<proteinExistence type="predicted"/>
<protein>
    <submittedName>
        <fullName evidence="2">Gp1</fullName>
    </submittedName>
</protein>
<sequence length="285" mass="30351">MANKQNPQLISEEAAASLDSNVSGRSFSMGVSRMMSSLSKASWADSVDEELPTTPSSAPKPVVSGSAPPTRTPQARIDAQSRPDISGSESEDDFQETPIIKKESSQLAAEESEVEFTSTPAGSNDAPKRAIGVLGIRSANREILNPTAHKITDEQLAGTTMKVALDNLQQIVEAQDNVIKILLQRLDAGDAKIASLNATINSLKVVAEDVSSRVKSIDSDALTVLNQAAKIVRDNPSPDVQAAMIEKEMIKAQDSVTKAAERAPIQSPKMKASSKGARKLKLSFE</sequence>
<name>A0A2Z4QKL8_9MONO</name>
<reference evidence="2" key="1">
    <citation type="journal article" date="2018" name="Front. Microbiol.">
        <title>Virome Characterization of a Collection of Sclerotinia sclerotiorum from Australia.</title>
        <authorList>
            <person name="Mu F."/>
            <person name="Xie J."/>
            <person name="Cheng S."/>
            <person name="You M.P."/>
            <person name="Barbetti M.J."/>
            <person name="Jia J."/>
            <person name="Wang Q."/>
            <person name="Cheng J."/>
            <person name="Fu Y."/>
            <person name="Chen T."/>
            <person name="Jiang D."/>
        </authorList>
    </citation>
    <scope>NUCLEOTIDE SEQUENCE</scope>
    <source>
        <strain evidence="2">SsNSRV2-A</strain>
    </source>
</reference>
<evidence type="ECO:0000256" key="1">
    <source>
        <dbReference type="SAM" id="MobiDB-lite"/>
    </source>
</evidence>
<accession>A0A2Z4QKL8</accession>
<feature type="region of interest" description="Disordered" evidence="1">
    <location>
        <begin position="1"/>
        <end position="127"/>
    </location>
</feature>
<feature type="region of interest" description="Disordered" evidence="1">
    <location>
        <begin position="256"/>
        <end position="285"/>
    </location>
</feature>